<evidence type="ECO:0000256" key="1">
    <source>
        <dbReference type="SAM" id="Phobius"/>
    </source>
</evidence>
<dbReference type="AlphaFoldDB" id="A0A1B2I1R0"/>
<proteinExistence type="predicted"/>
<protein>
    <recommendedName>
        <fullName evidence="4">L-lactate permease</fullName>
    </recommendedName>
</protein>
<name>A0A1B2I1R0_9BACT</name>
<dbReference type="RefSeq" id="WP_066742209.1">
    <property type="nucleotide sequence ID" value="NZ_CP016757.1"/>
</dbReference>
<sequence length="94" mass="9607">MPFLSFQTFFTGLPLTGSLAQAIGGPLGLDVSYIASVGQMGSIWTGGGCLVPWAFGLAATAGIAGVSPIELARRNFIPVLCGLFVSTVLAICLM</sequence>
<keyword evidence="1" id="KW-0472">Membrane</keyword>
<feature type="transmembrane region" description="Helical" evidence="1">
    <location>
        <begin position="44"/>
        <end position="64"/>
    </location>
</feature>
<keyword evidence="1" id="KW-1133">Transmembrane helix</keyword>
<organism evidence="2 3">
    <name type="scientific">Cloacibacillus porcorum</name>
    <dbReference type="NCBI Taxonomy" id="1197717"/>
    <lineage>
        <taxon>Bacteria</taxon>
        <taxon>Thermotogati</taxon>
        <taxon>Synergistota</taxon>
        <taxon>Synergistia</taxon>
        <taxon>Synergistales</taxon>
        <taxon>Synergistaceae</taxon>
        <taxon>Cloacibacillus</taxon>
    </lineage>
</organism>
<accession>A0A1B2I1R0</accession>
<feature type="transmembrane region" description="Helical" evidence="1">
    <location>
        <begin position="76"/>
        <end position="93"/>
    </location>
</feature>
<evidence type="ECO:0000313" key="2">
    <source>
        <dbReference type="EMBL" id="ANZ43892.1"/>
    </source>
</evidence>
<gene>
    <name evidence="2" type="ORF">BED41_01580</name>
</gene>
<evidence type="ECO:0000313" key="3">
    <source>
        <dbReference type="Proteomes" id="UP000093044"/>
    </source>
</evidence>
<dbReference type="Proteomes" id="UP000093044">
    <property type="component" value="Chromosome"/>
</dbReference>
<keyword evidence="3" id="KW-1185">Reference proteome</keyword>
<dbReference type="GeneID" id="83056539"/>
<evidence type="ECO:0008006" key="4">
    <source>
        <dbReference type="Google" id="ProtNLM"/>
    </source>
</evidence>
<dbReference type="EMBL" id="CP016757">
    <property type="protein sequence ID" value="ANZ43892.1"/>
    <property type="molecule type" value="Genomic_DNA"/>
</dbReference>
<keyword evidence="1" id="KW-0812">Transmembrane</keyword>
<reference evidence="2" key="1">
    <citation type="submission" date="2016-08" db="EMBL/GenBank/DDBJ databases">
        <title>Complete genome of Cloacibacillus porcorum.</title>
        <authorList>
            <person name="Looft T."/>
            <person name="Bayles D.O."/>
            <person name="Alt D.P."/>
        </authorList>
    </citation>
    <scope>NUCLEOTIDE SEQUENCE [LARGE SCALE GENOMIC DNA]</scope>
    <source>
        <strain evidence="2">CL-84</strain>
    </source>
</reference>
<dbReference type="OrthoDB" id="8641791at2"/>
<dbReference type="KEGG" id="cpor:BED41_01580"/>